<dbReference type="OrthoDB" id="4548523at2"/>
<gene>
    <name evidence="1" type="ORF">BKA19_0229</name>
</gene>
<dbReference type="SUPFAM" id="SSF109854">
    <property type="entry name" value="DinB/YfiT-like putative metalloenzymes"/>
    <property type="match status" value="1"/>
</dbReference>
<evidence type="ECO:0000313" key="2">
    <source>
        <dbReference type="Proteomes" id="UP000292507"/>
    </source>
</evidence>
<name>A0A4Q7Y466_9ACTN</name>
<organism evidence="1 2">
    <name type="scientific">Blastococcus saxobsidens</name>
    <dbReference type="NCBI Taxonomy" id="138336"/>
    <lineage>
        <taxon>Bacteria</taxon>
        <taxon>Bacillati</taxon>
        <taxon>Actinomycetota</taxon>
        <taxon>Actinomycetes</taxon>
        <taxon>Geodermatophilales</taxon>
        <taxon>Geodermatophilaceae</taxon>
        <taxon>Blastococcus</taxon>
    </lineage>
</organism>
<accession>A0A4Q7Y466</accession>
<dbReference type="RefSeq" id="WP_104528692.1">
    <property type="nucleotide sequence ID" value="NZ_POQT01000016.1"/>
</dbReference>
<dbReference type="InterPro" id="IPR034660">
    <property type="entry name" value="DinB/YfiT-like"/>
</dbReference>
<comment type="caution">
    <text evidence="1">The sequence shown here is derived from an EMBL/GenBank/DDBJ whole genome shotgun (WGS) entry which is preliminary data.</text>
</comment>
<evidence type="ECO:0000313" key="1">
    <source>
        <dbReference type="EMBL" id="RZU30609.1"/>
    </source>
</evidence>
<dbReference type="EMBL" id="SHKV01000001">
    <property type="protein sequence ID" value="RZU30609.1"/>
    <property type="molecule type" value="Genomic_DNA"/>
</dbReference>
<dbReference type="Gene3D" id="1.20.120.450">
    <property type="entry name" value="dinb family like domain"/>
    <property type="match status" value="1"/>
</dbReference>
<proteinExistence type="predicted"/>
<dbReference type="InterPro" id="IPR007061">
    <property type="entry name" value="MST-like"/>
</dbReference>
<protein>
    <submittedName>
        <fullName evidence="1">Uncharacterized protein DUF664</fullName>
    </submittedName>
</protein>
<sequence length="171" mass="19157">MTIPARVRPAGDGDERTQLLGWLNLQRSLVHHKCEGLDDAAAHRPLVPTSPLMTVAGLVSHLRWVEHCWFQVLFLDRDMAANPQFGDVADADFRVDGVPLAQLLEEYARECAASEAVVAAASLDDRGRNRGHRADTLTLRWILGHMVEEVARHVGHLDLLREMLDGEKSYY</sequence>
<dbReference type="Proteomes" id="UP000292507">
    <property type="component" value="Unassembled WGS sequence"/>
</dbReference>
<keyword evidence="2" id="KW-1185">Reference proteome</keyword>
<dbReference type="AlphaFoldDB" id="A0A4Q7Y466"/>
<dbReference type="Pfam" id="PF04978">
    <property type="entry name" value="MST"/>
    <property type="match status" value="1"/>
</dbReference>
<reference evidence="1 2" key="1">
    <citation type="submission" date="2019-02" db="EMBL/GenBank/DDBJ databases">
        <title>Sequencing the genomes of 1000 actinobacteria strains.</title>
        <authorList>
            <person name="Klenk H.-P."/>
        </authorList>
    </citation>
    <scope>NUCLEOTIDE SEQUENCE [LARGE SCALE GENOMIC DNA]</scope>
    <source>
        <strain evidence="1 2">DSM 44509</strain>
    </source>
</reference>